<evidence type="ECO:0008006" key="4">
    <source>
        <dbReference type="Google" id="ProtNLM"/>
    </source>
</evidence>
<feature type="domain" description="Methyltransferase type 11" evidence="2">
    <location>
        <begin position="726"/>
        <end position="833"/>
    </location>
</feature>
<dbReference type="GO" id="GO:0008757">
    <property type="term" value="F:S-adenosylmethionine-dependent methyltransferase activity"/>
    <property type="evidence" value="ECO:0007669"/>
    <property type="project" value="InterPro"/>
</dbReference>
<accession>A0AA97PHS9</accession>
<dbReference type="CDD" id="cd02440">
    <property type="entry name" value="AdoMet_MTases"/>
    <property type="match status" value="1"/>
</dbReference>
<reference evidence="3" key="1">
    <citation type="journal article" date="2012" name="PLoS Genet.">
        <title>Comparative analysis of the genomes of two field isolates of the rice blast fungus Magnaporthe oryzae.</title>
        <authorList>
            <person name="Xue M."/>
            <person name="Yang J."/>
            <person name="Li Z."/>
            <person name="Hu S."/>
            <person name="Yao N."/>
            <person name="Dean R.A."/>
            <person name="Zhao W."/>
            <person name="Shen M."/>
            <person name="Zhang H."/>
            <person name="Li C."/>
            <person name="Liu L."/>
            <person name="Cao L."/>
            <person name="Xu X."/>
            <person name="Xing Y."/>
            <person name="Hsiang T."/>
            <person name="Zhang Z."/>
            <person name="Xu J.R."/>
            <person name="Peng Y.L."/>
        </authorList>
    </citation>
    <scope>NUCLEOTIDE SEQUENCE</scope>
    <source>
        <strain evidence="3">Y34</strain>
    </source>
</reference>
<evidence type="ECO:0000313" key="3">
    <source>
        <dbReference type="EMBL" id="ELQ35062.1"/>
    </source>
</evidence>
<dbReference type="Gene3D" id="3.40.50.150">
    <property type="entry name" value="Vaccinia Virus protein VP39"/>
    <property type="match status" value="1"/>
</dbReference>
<dbReference type="EMBL" id="JH793022">
    <property type="protein sequence ID" value="ELQ35062.1"/>
    <property type="molecule type" value="Genomic_DNA"/>
</dbReference>
<feature type="domain" description="Heterokaryon incompatibility" evidence="1">
    <location>
        <begin position="188"/>
        <end position="348"/>
    </location>
</feature>
<dbReference type="Proteomes" id="UP000011086">
    <property type="component" value="Unassembled WGS sequence"/>
</dbReference>
<dbReference type="PANTHER" id="PTHR33112">
    <property type="entry name" value="DOMAIN PROTEIN, PUTATIVE-RELATED"/>
    <property type="match status" value="1"/>
</dbReference>
<dbReference type="Pfam" id="PF06985">
    <property type="entry name" value="HET"/>
    <property type="match status" value="1"/>
</dbReference>
<dbReference type="InterPro" id="IPR010730">
    <property type="entry name" value="HET"/>
</dbReference>
<evidence type="ECO:0000259" key="2">
    <source>
        <dbReference type="Pfam" id="PF08241"/>
    </source>
</evidence>
<dbReference type="SUPFAM" id="SSF53335">
    <property type="entry name" value="S-adenosyl-L-methionine-dependent methyltransferases"/>
    <property type="match status" value="1"/>
</dbReference>
<organism evidence="3">
    <name type="scientific">Pyricularia oryzae (strain Y34)</name>
    <name type="common">Rice blast fungus</name>
    <name type="synonym">Magnaporthe oryzae</name>
    <dbReference type="NCBI Taxonomy" id="1143189"/>
    <lineage>
        <taxon>Eukaryota</taxon>
        <taxon>Fungi</taxon>
        <taxon>Dikarya</taxon>
        <taxon>Ascomycota</taxon>
        <taxon>Pezizomycotina</taxon>
        <taxon>Sordariomycetes</taxon>
        <taxon>Sordariomycetidae</taxon>
        <taxon>Magnaporthales</taxon>
        <taxon>Pyriculariaceae</taxon>
        <taxon>Pyricularia</taxon>
    </lineage>
</organism>
<dbReference type="InterPro" id="IPR013216">
    <property type="entry name" value="Methyltransf_11"/>
</dbReference>
<evidence type="ECO:0000259" key="1">
    <source>
        <dbReference type="Pfam" id="PF06985"/>
    </source>
</evidence>
<dbReference type="Pfam" id="PF08241">
    <property type="entry name" value="Methyltransf_11"/>
    <property type="match status" value="1"/>
</dbReference>
<dbReference type="AlphaFoldDB" id="A0AA97PHS9"/>
<gene>
    <name evidence="3" type="ORF">OOU_Y34scaffold00726g21</name>
</gene>
<proteinExistence type="predicted"/>
<protein>
    <recommendedName>
        <fullName evidence="4">Heterokaryon incompatibility domain-containing protein</fullName>
    </recommendedName>
</protein>
<sequence>MTSLLRRVRSITAGRHRFQPCPICGWNGDIDYILQKPPDLPGHVGHPSGAETGWSPPGVTGCVSCEVRSKLATFTVRGDLLGLVKVTNPLPGKFEVHVPGEDVLEFSLFAPGHNENELRRPLLEGDTSSNTTLAFIRRQLEACLEGHERCHRPNPSFRPSRLVYVGSSESNCDIALRTRTGIPAGARYAALSYCWGNVVPVCRTTRDSHGQNMVSIGVSTIPKTFIDAFQVVRRLGLEYIWIDALCIMQDDPIDWATEAGNMYDIYHNAHVVIASLHGKDANSGLFCKTEPTDKSLQFHLTEFRHGLRRYDLFARRLARSLDHDVHQDADRTAPISGPEPLLGRAWGLAERLVSARTIYFGKHEVIWECCSSAACQCQGTANSLWARRTQKQTFYSDIDRNSPSARFVWHRVVSQYMARDIGRHMDRLIGLGAVAQCVAKAKPGQSYWAGLWSDSFIEDLMWRHISQKKIRDVSDHPEPLRTLRGWPKRPAPDWSWASIEGHVEWADLWTETAKHTLADVVQVQVDNIPANNPFGMVGSGSLKLRAHLLPCTVGPMVRMRETRVAVHIGVGGRSIDGEVCIDPRPREWDRIVEHGHGEAVMLHRVFLVPLGTLIPPEEQGRRLLTALLVRREKEDGRDSGVYKRIGFVGLIQRLPLQKHTNDAMEKNSANNIKYLPTVEAYNQWAKIYDTDGNFLQAIDNIEMTRLLPHLVSSINEVNKSKPWRLVDLGCGTGRNTALLLGLEDVQVVALDASPGMLEIAKVRLEKLHGSNATDQKKLATLTLKVFDLINSPTTPEEADNADGIISTLVVEHIPLPDFFRHVSQMLKPGGVLLLTNMHSDMGAISQAGFVDETTGEKVRPTSYAHTMESVLDEAAKWGLEPIGGPDCLQERIVTEEMVKGLGPRSRKWVGVKCWFGGIFTKVLT</sequence>
<dbReference type="PANTHER" id="PTHR33112:SF9">
    <property type="entry name" value="HETEROKARYON INCOMPATIBILITY DOMAIN-CONTAINING PROTEIN"/>
    <property type="match status" value="1"/>
</dbReference>
<dbReference type="InterPro" id="IPR029063">
    <property type="entry name" value="SAM-dependent_MTases_sf"/>
</dbReference>
<name>A0AA97PHS9_PYRO3</name>